<evidence type="ECO:0000313" key="1">
    <source>
        <dbReference type="EMBL" id="ALS37931.1"/>
    </source>
</evidence>
<sequence length="160" mass="17829">MRSDTLYSVLAIQNISVEGTGVPGYNGKLTVTSPKNKHVMNINLGEYGAIDINNGGFDFNTQYSYSRFTPISMRNVYSTGFMNINMDSGFIEGWKNTGNMDTTAPSSLWRPISNISLTLNQSTTASTIARSTIDYADNDQFKAQFSLQNYGRISNMRFVR</sequence>
<reference evidence="2" key="1">
    <citation type="submission" date="2015-12" db="EMBL/GenBank/DDBJ databases">
        <authorList>
            <person name="Lauer A."/>
            <person name="Humrighouse B."/>
            <person name="Loparev V."/>
            <person name="Shewmaker P.L."/>
            <person name="Whitney A.M."/>
            <person name="McLaughlin R.W."/>
        </authorList>
    </citation>
    <scope>NUCLEOTIDE SEQUENCE [LARGE SCALE GENOMIC DNA]</scope>
    <source>
        <strain evidence="2">LMG 26678</strain>
    </source>
</reference>
<dbReference type="RefSeq" id="WP_208927542.1">
    <property type="nucleotide sequence ID" value="NZ_CP013655.1"/>
</dbReference>
<gene>
    <name evidence="1" type="ORF">ATZ35_12485</name>
</gene>
<dbReference type="Proteomes" id="UP000067523">
    <property type="component" value="Chromosome"/>
</dbReference>
<proteinExistence type="predicted"/>
<evidence type="ECO:0000313" key="2">
    <source>
        <dbReference type="Proteomes" id="UP000067523"/>
    </source>
</evidence>
<protein>
    <submittedName>
        <fullName evidence="1">Uncharacterized protein</fullName>
    </submittedName>
</protein>
<organism evidence="1 2">
    <name type="scientific">Enterococcus rotai</name>
    <dbReference type="NCBI Taxonomy" id="118060"/>
    <lineage>
        <taxon>Bacteria</taxon>
        <taxon>Bacillati</taxon>
        <taxon>Bacillota</taxon>
        <taxon>Bacilli</taxon>
        <taxon>Lactobacillales</taxon>
        <taxon>Enterococcaceae</taxon>
        <taxon>Enterococcus</taxon>
    </lineage>
</organism>
<accession>A0A0U2VK78</accession>
<dbReference type="AlphaFoldDB" id="A0A0U2VK78"/>
<keyword evidence="2" id="KW-1185">Reference proteome</keyword>
<name>A0A0U2VK78_9ENTE</name>
<dbReference type="EMBL" id="CP013655">
    <property type="protein sequence ID" value="ALS37931.1"/>
    <property type="molecule type" value="Genomic_DNA"/>
</dbReference>
<dbReference type="KEGG" id="erx:ATZ35_12485"/>